<dbReference type="GO" id="GO:0005737">
    <property type="term" value="C:cytoplasm"/>
    <property type="evidence" value="ECO:0007669"/>
    <property type="project" value="TreeGrafter"/>
</dbReference>
<proteinExistence type="predicted"/>
<dbReference type="GO" id="GO:0008684">
    <property type="term" value="F:2-oxopent-4-enoate hydratase activity"/>
    <property type="evidence" value="ECO:0007669"/>
    <property type="project" value="UniProtKB-EC"/>
</dbReference>
<dbReference type="EC" id="4.2.1.80" evidence="3"/>
<dbReference type="RefSeq" id="WP_085885042.1">
    <property type="nucleotide sequence ID" value="NZ_FWFR01000003.1"/>
</dbReference>
<dbReference type="Proteomes" id="UP000193200">
    <property type="component" value="Unassembled WGS sequence"/>
</dbReference>
<dbReference type="OrthoDB" id="9792137at2"/>
<dbReference type="PANTHER" id="PTHR30143:SF0">
    <property type="entry name" value="2-KETO-4-PENTENOATE HYDRATASE"/>
    <property type="match status" value="1"/>
</dbReference>
<dbReference type="AlphaFoldDB" id="A0A1Y5TWW0"/>
<reference evidence="3 4" key="1">
    <citation type="submission" date="2017-03" db="EMBL/GenBank/DDBJ databases">
        <authorList>
            <person name="Afonso C.L."/>
            <person name="Miller P.J."/>
            <person name="Scott M.A."/>
            <person name="Spackman E."/>
            <person name="Goraichik I."/>
            <person name="Dimitrov K.M."/>
            <person name="Suarez D.L."/>
            <person name="Swayne D.E."/>
        </authorList>
    </citation>
    <scope>NUCLEOTIDE SEQUENCE [LARGE SCALE GENOMIC DNA]</scope>
    <source>
        <strain evidence="3 4">CECT 7691</strain>
    </source>
</reference>
<sequence>MTSNPEVMAASLLAVRNGAPPVERAPTDDMALAYRVQAFHSAALEGPAIGYKIGCTNPAVQKTLGIDEPFFGRMHARTTFESPLELPASAFRMRVVEPEYAFRMAEDLPAAAAPYDPAAVSAAIAAVIPGIEIVDSRYRDWKSPSVGAVGLVADNGVHGAWVRGREFAWPTDHDLLDTPVVLYRGDEVMAEGDGRAVLGDPINALTWLANVLTQQGLSLKAGDFVTTGTCTTVYMAEAGDVVRADFGGLGEIRFSFT</sequence>
<dbReference type="SUPFAM" id="SSF56529">
    <property type="entry name" value="FAH"/>
    <property type="match status" value="1"/>
</dbReference>
<dbReference type="InterPro" id="IPR011234">
    <property type="entry name" value="Fumarylacetoacetase-like_C"/>
</dbReference>
<gene>
    <name evidence="3" type="primary">mhpD</name>
    <name evidence="3" type="ORF">OCH7691_03733</name>
</gene>
<organism evidence="3 4">
    <name type="scientific">Oceanibacterium hippocampi</name>
    <dbReference type="NCBI Taxonomy" id="745714"/>
    <lineage>
        <taxon>Bacteria</taxon>
        <taxon>Pseudomonadati</taxon>
        <taxon>Pseudomonadota</taxon>
        <taxon>Alphaproteobacteria</taxon>
        <taxon>Sneathiellales</taxon>
        <taxon>Sneathiellaceae</taxon>
        <taxon>Oceanibacterium</taxon>
    </lineage>
</organism>
<dbReference type="Gene3D" id="3.90.850.10">
    <property type="entry name" value="Fumarylacetoacetase-like, C-terminal domain"/>
    <property type="match status" value="1"/>
</dbReference>
<accession>A0A1Y5TWW0</accession>
<evidence type="ECO:0000313" key="4">
    <source>
        <dbReference type="Proteomes" id="UP000193200"/>
    </source>
</evidence>
<dbReference type="EMBL" id="FWFR01000003">
    <property type="protein sequence ID" value="SLN74329.1"/>
    <property type="molecule type" value="Genomic_DNA"/>
</dbReference>
<evidence type="ECO:0000259" key="2">
    <source>
        <dbReference type="Pfam" id="PF01557"/>
    </source>
</evidence>
<keyword evidence="1 3" id="KW-0456">Lyase</keyword>
<dbReference type="InterPro" id="IPR036663">
    <property type="entry name" value="Fumarylacetoacetase_C_sf"/>
</dbReference>
<keyword evidence="4" id="KW-1185">Reference proteome</keyword>
<protein>
    <submittedName>
        <fullName evidence="3">2-keto-4-pentenoate hydratase</fullName>
        <ecNumber evidence="3">4.2.1.80</ecNumber>
    </submittedName>
</protein>
<dbReference type="InParanoid" id="A0A1Y5TWW0"/>
<name>A0A1Y5TWW0_9PROT</name>
<feature type="domain" description="Fumarylacetoacetase-like C-terminal" evidence="2">
    <location>
        <begin position="64"/>
        <end position="254"/>
    </location>
</feature>
<evidence type="ECO:0000313" key="3">
    <source>
        <dbReference type="EMBL" id="SLN74329.1"/>
    </source>
</evidence>
<evidence type="ECO:0000256" key="1">
    <source>
        <dbReference type="ARBA" id="ARBA00023239"/>
    </source>
</evidence>
<dbReference type="Pfam" id="PF01557">
    <property type="entry name" value="FAA_hydrolase"/>
    <property type="match status" value="1"/>
</dbReference>
<dbReference type="PANTHER" id="PTHR30143">
    <property type="entry name" value="ACID HYDRATASE"/>
    <property type="match status" value="1"/>
</dbReference>
<dbReference type="InterPro" id="IPR050772">
    <property type="entry name" value="Hydratase-Decarb/MhpD_sf"/>
</dbReference>